<protein>
    <submittedName>
        <fullName evidence="2">Uncharacterized protein</fullName>
    </submittedName>
</protein>
<proteinExistence type="predicted"/>
<organism evidence="2 3">
    <name type="scientific">Mytilus coruscus</name>
    <name type="common">Sea mussel</name>
    <dbReference type="NCBI Taxonomy" id="42192"/>
    <lineage>
        <taxon>Eukaryota</taxon>
        <taxon>Metazoa</taxon>
        <taxon>Spiralia</taxon>
        <taxon>Lophotrochozoa</taxon>
        <taxon>Mollusca</taxon>
        <taxon>Bivalvia</taxon>
        <taxon>Autobranchia</taxon>
        <taxon>Pteriomorphia</taxon>
        <taxon>Mytilida</taxon>
        <taxon>Mytiloidea</taxon>
        <taxon>Mytilidae</taxon>
        <taxon>Mytilinae</taxon>
        <taxon>Mytilus</taxon>
    </lineage>
</organism>
<keyword evidence="3" id="KW-1185">Reference proteome</keyword>
<dbReference type="OrthoDB" id="10445891at2759"/>
<evidence type="ECO:0000313" key="2">
    <source>
        <dbReference type="EMBL" id="CAC5391069.1"/>
    </source>
</evidence>
<gene>
    <name evidence="2" type="ORF">MCOR_26110</name>
</gene>
<sequence>MYTVDNSVPRKNAMLKAQNEYDADTEDIDQQFIHVAKKRKPRKTIQLYPRKKYNVVKESEPLDKLTDCDSKHKQISISDQLKQFEYVYQQITQTTNSQKSDQIFDLSTDSASSQCDATFFNQSNESSHIQDPLKIFNQSTASDNMQDSEKLFEQNTDVNET</sequence>
<evidence type="ECO:0000256" key="1">
    <source>
        <dbReference type="SAM" id="MobiDB-lite"/>
    </source>
</evidence>
<accession>A0A6J8C7Q0</accession>
<feature type="compositionally biased region" description="Polar residues" evidence="1">
    <location>
        <begin position="136"/>
        <end position="145"/>
    </location>
</feature>
<name>A0A6J8C7Q0_MYTCO</name>
<evidence type="ECO:0000313" key="3">
    <source>
        <dbReference type="Proteomes" id="UP000507470"/>
    </source>
</evidence>
<dbReference type="Proteomes" id="UP000507470">
    <property type="component" value="Unassembled WGS sequence"/>
</dbReference>
<reference evidence="2 3" key="1">
    <citation type="submission" date="2020-06" db="EMBL/GenBank/DDBJ databases">
        <authorList>
            <person name="Li R."/>
            <person name="Bekaert M."/>
        </authorList>
    </citation>
    <scope>NUCLEOTIDE SEQUENCE [LARGE SCALE GENOMIC DNA]</scope>
    <source>
        <strain evidence="3">wild</strain>
    </source>
</reference>
<dbReference type="AlphaFoldDB" id="A0A6J8C7Q0"/>
<feature type="region of interest" description="Disordered" evidence="1">
    <location>
        <begin position="122"/>
        <end position="161"/>
    </location>
</feature>
<dbReference type="EMBL" id="CACVKT020004661">
    <property type="protein sequence ID" value="CAC5391069.1"/>
    <property type="molecule type" value="Genomic_DNA"/>
</dbReference>